<evidence type="ECO:0000313" key="1">
    <source>
        <dbReference type="EMBL" id="MSS13886.1"/>
    </source>
</evidence>
<organism evidence="1 2">
    <name type="scientific">Porcincola intestinalis</name>
    <dbReference type="NCBI Taxonomy" id="2606632"/>
    <lineage>
        <taxon>Bacteria</taxon>
        <taxon>Bacillati</taxon>
        <taxon>Bacillota</taxon>
        <taxon>Clostridia</taxon>
        <taxon>Lachnospirales</taxon>
        <taxon>Lachnospiraceae</taxon>
        <taxon>Porcincola</taxon>
    </lineage>
</organism>
<keyword evidence="2" id="KW-1185">Reference proteome</keyword>
<name>A0A6L5X4I5_9FIRM</name>
<evidence type="ECO:0000313" key="2">
    <source>
        <dbReference type="Proteomes" id="UP000481852"/>
    </source>
</evidence>
<dbReference type="EMBL" id="VULZ01000002">
    <property type="protein sequence ID" value="MSS13886.1"/>
    <property type="molecule type" value="Genomic_DNA"/>
</dbReference>
<dbReference type="RefSeq" id="WP_154522593.1">
    <property type="nucleotide sequence ID" value="NZ_VULZ01000002.1"/>
</dbReference>
<proteinExistence type="predicted"/>
<sequence length="622" mass="71805">MEATSLRSVLRDRFSIDFRGLVQKYADTYPENLDQPSKGKVFYQVKDVHLRKTYTPMFQPISDTQVLYFVEGNLKQVIFEPAKPASSFQERMLTYLFRIQGSLDLRPCVSGVGDVYMKVVDKLPEENSEREVEDIQMDDYLLPILYEDDYDKVAEEILKTYYPEGHPVDGRKLAERMGLSIVEGGLVDHEDTYGLICFDFSEVKVLCKDGVVRRLRLNPGNIFLNTNKLKNQRMCNSTIIHECVHMYLDRHYFFLQRMSGLKATAYAARKERNYSWRNTPVDWMELQVDKMPAHILMEKHAALAAIERLFSEYQGSRDPQTVRAVIFALADEFEVSPSMAKYRMVELGYPEAEGVFTYPDHLPVPDHGCAGIWRKGITYTVPEKDIAAILKTTALGDPVRRMKYRFVENHFCLNSSKYIWKDGRGKLRLTAYARNHIDECCIAFSTRGRYSGAEYDARMAARGKMERPADKYLCHYQIDAEPGTTEYEEQIEFYLDDQDRWNNLIDNLPHDFTLAFTKARKELQTSEETLGFRIGRSQKKVSKIITSKDPKLREVIALCIAMQIPKKLSDKLIKLAGKSYEADPMASYFESWLDMCGDFTVEHCNAVLVKLGQEPLIDGEFD</sequence>
<gene>
    <name evidence="1" type="ORF">FYJ35_02315</name>
</gene>
<dbReference type="Proteomes" id="UP000481852">
    <property type="component" value="Unassembled WGS sequence"/>
</dbReference>
<comment type="caution">
    <text evidence="1">The sequence shown here is derived from an EMBL/GenBank/DDBJ whole genome shotgun (WGS) entry which is preliminary data.</text>
</comment>
<protein>
    <recommendedName>
        <fullName evidence="3">IrrE N-terminal-like domain-containing protein</fullName>
    </recommendedName>
</protein>
<evidence type="ECO:0008006" key="3">
    <source>
        <dbReference type="Google" id="ProtNLM"/>
    </source>
</evidence>
<accession>A0A6L5X4I5</accession>
<reference evidence="1 2" key="1">
    <citation type="submission" date="2019-08" db="EMBL/GenBank/DDBJ databases">
        <title>In-depth cultivation of the pig gut microbiome towards novel bacterial diversity and tailored functional studies.</title>
        <authorList>
            <person name="Wylensek D."/>
            <person name="Hitch T.C.A."/>
            <person name="Clavel T."/>
        </authorList>
    </citation>
    <scope>NUCLEOTIDE SEQUENCE [LARGE SCALE GENOMIC DNA]</scope>
    <source>
        <strain evidence="1 2">Oil+RF-744-WCA-WT-11</strain>
    </source>
</reference>
<dbReference type="AlphaFoldDB" id="A0A6L5X4I5"/>